<sequence>AQAHNFKKIFSGQKGAVLLSLKELAENQQKTNWAVFVWLSLCDFLLRNRQASRQARGLEEFLPAIKDKNNFLTFVRRLQQIYWQTKDATLNHRLLLENLILQT</sequence>
<gene>
    <name evidence="1" type="ORF">COU85_02275</name>
</gene>
<accession>A0A2M8KIG2</accession>
<feature type="non-terminal residue" evidence="1">
    <location>
        <position position="1"/>
    </location>
</feature>
<comment type="caution">
    <text evidence="1">The sequence shown here is derived from an EMBL/GenBank/DDBJ whole genome shotgun (WGS) entry which is preliminary data.</text>
</comment>
<dbReference type="Proteomes" id="UP000231086">
    <property type="component" value="Unassembled WGS sequence"/>
</dbReference>
<protein>
    <submittedName>
        <fullName evidence="1">Uncharacterized protein</fullName>
    </submittedName>
</protein>
<evidence type="ECO:0000313" key="1">
    <source>
        <dbReference type="EMBL" id="PJE59694.1"/>
    </source>
</evidence>
<name>A0A2M8KIG2_9BACT</name>
<organism evidence="1 2">
    <name type="scientific">Candidatus Portnoybacteria bacterium CG10_big_fil_rev_8_21_14_0_10_44_7</name>
    <dbReference type="NCBI Taxonomy" id="1974816"/>
    <lineage>
        <taxon>Bacteria</taxon>
        <taxon>Candidatus Portnoyibacteriota</taxon>
    </lineage>
</organism>
<dbReference type="EMBL" id="PFEA01000043">
    <property type="protein sequence ID" value="PJE59694.1"/>
    <property type="molecule type" value="Genomic_DNA"/>
</dbReference>
<evidence type="ECO:0000313" key="2">
    <source>
        <dbReference type="Proteomes" id="UP000231086"/>
    </source>
</evidence>
<proteinExistence type="predicted"/>
<reference evidence="2" key="1">
    <citation type="submission" date="2017-09" db="EMBL/GenBank/DDBJ databases">
        <title>Depth-based differentiation of microbial function through sediment-hosted aquifers and enrichment of novel symbionts in the deep terrestrial subsurface.</title>
        <authorList>
            <person name="Probst A.J."/>
            <person name="Ladd B."/>
            <person name="Jarett J.K."/>
            <person name="Geller-Mcgrath D.E."/>
            <person name="Sieber C.M.K."/>
            <person name="Emerson J.B."/>
            <person name="Anantharaman K."/>
            <person name="Thomas B.C."/>
            <person name="Malmstrom R."/>
            <person name="Stieglmeier M."/>
            <person name="Klingl A."/>
            <person name="Woyke T."/>
            <person name="Ryan C.M."/>
            <person name="Banfield J.F."/>
        </authorList>
    </citation>
    <scope>NUCLEOTIDE SEQUENCE [LARGE SCALE GENOMIC DNA]</scope>
</reference>
<dbReference type="AlphaFoldDB" id="A0A2M8KIG2"/>